<comment type="caution">
    <text evidence="3">The sequence shown here is derived from an EMBL/GenBank/DDBJ whole genome shotgun (WGS) entry which is preliminary data.</text>
</comment>
<dbReference type="RefSeq" id="WP_149321100.1">
    <property type="nucleotide sequence ID" value="NZ_JARWAH010000001.1"/>
</dbReference>
<dbReference type="Proteomes" id="UP000324260">
    <property type="component" value="Unassembled WGS sequence"/>
</dbReference>
<evidence type="ECO:0000256" key="1">
    <source>
        <dbReference type="SAM" id="SignalP"/>
    </source>
</evidence>
<accession>A0A5D9DC55</accession>
<dbReference type="PROSITE" id="PS50983">
    <property type="entry name" value="FE_B12_PBP"/>
    <property type="match status" value="1"/>
</dbReference>
<sequence length="297" mass="31937">MTTVLGWRTCLMGLLLCMTMPVMADDERWVVLGGDIAETMVALGAADRLVGRDDTSLYPETVTHLPSVGYLRRLSAESVLSLKPDRILASGDAGPAETLEQLEAAGVAVEVIESPDKLASIPDKVRSVAETLGLEAQGRELVESLRDELDALATLPERPNLRAMFILSHGGMTPMVAGQHTAAQEMLETVGLDNAFAAMEGYKPVGAEALARQSPEVVLISRRGLEAMGGEEALWAMPGLDMTPAGGDRRLLVIDDQGLLGFGPRTPALLLELRERLDTLLMEDDSALVEREVPPWT</sequence>
<organism evidence="3 4">
    <name type="scientific">Halomonas eurihalina</name>
    <dbReference type="NCBI Taxonomy" id="42566"/>
    <lineage>
        <taxon>Bacteria</taxon>
        <taxon>Pseudomonadati</taxon>
        <taxon>Pseudomonadota</taxon>
        <taxon>Gammaproteobacteria</taxon>
        <taxon>Oceanospirillales</taxon>
        <taxon>Halomonadaceae</taxon>
        <taxon>Halomonas</taxon>
    </lineage>
</organism>
<dbReference type="PANTHER" id="PTHR30535">
    <property type="entry name" value="VITAMIN B12-BINDING PROTEIN"/>
    <property type="match status" value="1"/>
</dbReference>
<dbReference type="EMBL" id="VTPU01000003">
    <property type="protein sequence ID" value="TZG40700.1"/>
    <property type="molecule type" value="Genomic_DNA"/>
</dbReference>
<dbReference type="AlphaFoldDB" id="A0A5D9DC55"/>
<dbReference type="PANTHER" id="PTHR30535:SF4">
    <property type="entry name" value="HEMIN-BINDING PERIPLASMIC PROTEIN HMUT"/>
    <property type="match status" value="1"/>
</dbReference>
<dbReference type="SUPFAM" id="SSF53807">
    <property type="entry name" value="Helical backbone' metal receptor"/>
    <property type="match status" value="1"/>
</dbReference>
<dbReference type="Pfam" id="PF01497">
    <property type="entry name" value="Peripla_BP_2"/>
    <property type="match status" value="1"/>
</dbReference>
<dbReference type="CDD" id="cd01149">
    <property type="entry name" value="HutB"/>
    <property type="match status" value="1"/>
</dbReference>
<feature type="signal peptide" evidence="1">
    <location>
        <begin position="1"/>
        <end position="24"/>
    </location>
</feature>
<evidence type="ECO:0000313" key="4">
    <source>
        <dbReference type="Proteomes" id="UP000324260"/>
    </source>
</evidence>
<dbReference type="InterPro" id="IPR002491">
    <property type="entry name" value="ABC_transptr_periplasmic_BD"/>
</dbReference>
<dbReference type="InterPro" id="IPR050902">
    <property type="entry name" value="ABC_Transporter_SBP"/>
</dbReference>
<protein>
    <submittedName>
        <fullName evidence="3">Hemin ABC transporter substrate-binding protein</fullName>
    </submittedName>
</protein>
<name>A0A5D9DC55_HALER</name>
<gene>
    <name evidence="3" type="ORF">FZZ93_04295</name>
</gene>
<proteinExistence type="predicted"/>
<dbReference type="OrthoDB" id="9797736at2"/>
<keyword evidence="1" id="KW-0732">Signal</keyword>
<evidence type="ECO:0000259" key="2">
    <source>
        <dbReference type="PROSITE" id="PS50983"/>
    </source>
</evidence>
<feature type="chain" id="PRO_5023056773" evidence="1">
    <location>
        <begin position="25"/>
        <end position="297"/>
    </location>
</feature>
<keyword evidence="4" id="KW-1185">Reference proteome</keyword>
<dbReference type="Gene3D" id="3.40.50.1980">
    <property type="entry name" value="Nitrogenase molybdenum iron protein domain"/>
    <property type="match status" value="2"/>
</dbReference>
<evidence type="ECO:0000313" key="3">
    <source>
        <dbReference type="EMBL" id="TZG40700.1"/>
    </source>
</evidence>
<feature type="domain" description="Fe/B12 periplasmic-binding" evidence="2">
    <location>
        <begin position="28"/>
        <end position="285"/>
    </location>
</feature>
<reference evidence="3 4" key="1">
    <citation type="submission" date="2019-08" db="EMBL/GenBank/DDBJ databases">
        <title>Draft Genome Sequence of Halomonas eurihalina Isolated from Preserved Hide-surface.</title>
        <authorList>
            <person name="Hussain S.A."/>
            <person name="Xu A."/>
            <person name="Sarker M."/>
            <person name="Sommers C."/>
        </authorList>
    </citation>
    <scope>NUCLEOTIDE SEQUENCE [LARGE SCALE GENOMIC DNA]</scope>
    <source>
        <strain evidence="3 4">MS1</strain>
    </source>
</reference>